<proteinExistence type="predicted"/>
<dbReference type="GO" id="GO:0016787">
    <property type="term" value="F:hydrolase activity"/>
    <property type="evidence" value="ECO:0007669"/>
    <property type="project" value="UniProtKB-KW"/>
</dbReference>
<evidence type="ECO:0000256" key="3">
    <source>
        <dbReference type="ARBA" id="ARBA00023098"/>
    </source>
</evidence>
<name>A0A6C0CTG5_9ZZZZ</name>
<dbReference type="SUPFAM" id="SSF52151">
    <property type="entry name" value="FabD/lysophospholipase-like"/>
    <property type="match status" value="1"/>
</dbReference>
<keyword evidence="4" id="KW-0472">Membrane</keyword>
<feature type="transmembrane region" description="Helical" evidence="4">
    <location>
        <begin position="38"/>
        <end position="56"/>
    </location>
</feature>
<accession>A0A6C0CTG5</accession>
<organism evidence="6">
    <name type="scientific">viral metagenome</name>
    <dbReference type="NCBI Taxonomy" id="1070528"/>
    <lineage>
        <taxon>unclassified sequences</taxon>
        <taxon>metagenomes</taxon>
        <taxon>organismal metagenomes</taxon>
    </lineage>
</organism>
<sequence>MNAINPYTHIVLSGGGMTGLAYIGIYRYLIQYDLFKHVHHIVGCSIGSIFACLYALNLTVEELENDIYDFVLNSTAMEFPIDNLFQFLDKNGLFSMENLHIVLNKIFVKAGIEQPEQMTFQEFSKRTGKNIYIATTCVNTRSCKVFSNIHTPNQLLTPVICASCSIPLLFEPILIQDELYVDGGAVNAVPLDCIVYQPIDHILVIYLVIDRICQTTELLKDPLLYMIQILNAMLYSRTLTNIKLCDKSNINLLEIKDGPISFMPIDILDQRVRIHITKEQYEQVIMYGYRCIYEWYKKKQFIEFK</sequence>
<keyword evidence="3" id="KW-0443">Lipid metabolism</keyword>
<evidence type="ECO:0000256" key="4">
    <source>
        <dbReference type="SAM" id="Phobius"/>
    </source>
</evidence>
<dbReference type="Gene3D" id="3.40.1090.10">
    <property type="entry name" value="Cytosolic phospholipase A2 catalytic domain"/>
    <property type="match status" value="2"/>
</dbReference>
<keyword evidence="4" id="KW-0812">Transmembrane</keyword>
<dbReference type="AlphaFoldDB" id="A0A6C0CTG5"/>
<dbReference type="EMBL" id="MN739479">
    <property type="protein sequence ID" value="QHT07004.1"/>
    <property type="molecule type" value="Genomic_DNA"/>
</dbReference>
<feature type="transmembrane region" description="Helical" evidence="4">
    <location>
        <begin position="6"/>
        <end position="26"/>
    </location>
</feature>
<reference evidence="6" key="1">
    <citation type="journal article" date="2020" name="Nature">
        <title>Giant virus diversity and host interactions through global metagenomics.</title>
        <authorList>
            <person name="Schulz F."/>
            <person name="Roux S."/>
            <person name="Paez-Espino D."/>
            <person name="Jungbluth S."/>
            <person name="Walsh D.A."/>
            <person name="Denef V.J."/>
            <person name="McMahon K.D."/>
            <person name="Konstantinidis K.T."/>
            <person name="Eloe-Fadrosh E.A."/>
            <person name="Kyrpides N.C."/>
            <person name="Woyke T."/>
        </authorList>
    </citation>
    <scope>NUCLEOTIDE SEQUENCE</scope>
    <source>
        <strain evidence="6">GVMAG-M-3300021962-46</strain>
    </source>
</reference>
<keyword evidence="4" id="KW-1133">Transmembrane helix</keyword>
<feature type="domain" description="PNPLA" evidence="5">
    <location>
        <begin position="10"/>
        <end position="195"/>
    </location>
</feature>
<dbReference type="InterPro" id="IPR050301">
    <property type="entry name" value="NTE"/>
</dbReference>
<dbReference type="PANTHER" id="PTHR14226">
    <property type="entry name" value="NEUROPATHY TARGET ESTERASE/SWISS CHEESE D.MELANOGASTER"/>
    <property type="match status" value="1"/>
</dbReference>
<dbReference type="InterPro" id="IPR016035">
    <property type="entry name" value="Acyl_Trfase/lysoPLipase"/>
</dbReference>
<dbReference type="PANTHER" id="PTHR14226:SF29">
    <property type="entry name" value="NEUROPATHY TARGET ESTERASE SWS"/>
    <property type="match status" value="1"/>
</dbReference>
<evidence type="ECO:0000259" key="5">
    <source>
        <dbReference type="PROSITE" id="PS51635"/>
    </source>
</evidence>
<dbReference type="InterPro" id="IPR002641">
    <property type="entry name" value="PNPLA_dom"/>
</dbReference>
<keyword evidence="1" id="KW-0378">Hydrolase</keyword>
<evidence type="ECO:0000256" key="2">
    <source>
        <dbReference type="ARBA" id="ARBA00022963"/>
    </source>
</evidence>
<dbReference type="GO" id="GO:0016042">
    <property type="term" value="P:lipid catabolic process"/>
    <property type="evidence" value="ECO:0007669"/>
    <property type="project" value="UniProtKB-KW"/>
</dbReference>
<evidence type="ECO:0000256" key="1">
    <source>
        <dbReference type="ARBA" id="ARBA00022801"/>
    </source>
</evidence>
<dbReference type="PROSITE" id="PS51635">
    <property type="entry name" value="PNPLA"/>
    <property type="match status" value="1"/>
</dbReference>
<keyword evidence="2" id="KW-0442">Lipid degradation</keyword>
<dbReference type="Pfam" id="PF01734">
    <property type="entry name" value="Patatin"/>
    <property type="match status" value="1"/>
</dbReference>
<evidence type="ECO:0000313" key="6">
    <source>
        <dbReference type="EMBL" id="QHT07004.1"/>
    </source>
</evidence>
<protein>
    <recommendedName>
        <fullName evidence="5">PNPLA domain-containing protein</fullName>
    </recommendedName>
</protein>